<dbReference type="AlphaFoldDB" id="A0A177CZ48"/>
<dbReference type="STRING" id="1460663.A0A177CZ48"/>
<dbReference type="PANTHER" id="PTHR43617:SF9">
    <property type="entry name" value="GNAT FAMILY ACETYLTRANSFERASE"/>
    <property type="match status" value="1"/>
</dbReference>
<sequence>MSSTTQLNFNIATPSDAAQIAQLVQSAFRHQDIAWTGPDTELNRTFTMTPEQVLTTINNPNAVFLMATTDDGNLVGCMATFKKTEELARLAMLAVNPTLQAGGVGGRILSHTEEYAIKTWGVKKLGLNALHTRELLLKWYEKRGYVRTGETSPFPVQALRGLGIEKDLYFVEMEKVMGADA</sequence>
<dbReference type="InParanoid" id="A0A177CZ48"/>
<proteinExistence type="predicted"/>
<dbReference type="GeneID" id="28759680"/>
<dbReference type="OrthoDB" id="5689at2759"/>
<dbReference type="EMBL" id="KV441548">
    <property type="protein sequence ID" value="OAG12348.1"/>
    <property type="molecule type" value="Genomic_DNA"/>
</dbReference>
<gene>
    <name evidence="2" type="ORF">CC84DRAFT_113846</name>
</gene>
<dbReference type="Pfam" id="PF00583">
    <property type="entry name" value="Acetyltransf_1"/>
    <property type="match status" value="1"/>
</dbReference>
<accession>A0A177CZ48</accession>
<dbReference type="Proteomes" id="UP000077069">
    <property type="component" value="Unassembled WGS sequence"/>
</dbReference>
<dbReference type="PROSITE" id="PS51186">
    <property type="entry name" value="GNAT"/>
    <property type="match status" value="1"/>
</dbReference>
<keyword evidence="2" id="KW-0808">Transferase</keyword>
<dbReference type="InterPro" id="IPR000182">
    <property type="entry name" value="GNAT_dom"/>
</dbReference>
<evidence type="ECO:0000259" key="1">
    <source>
        <dbReference type="PROSITE" id="PS51186"/>
    </source>
</evidence>
<feature type="domain" description="N-acetyltransferase" evidence="1">
    <location>
        <begin position="7"/>
        <end position="169"/>
    </location>
</feature>
<dbReference type="SUPFAM" id="SSF55729">
    <property type="entry name" value="Acyl-CoA N-acyltransferases (Nat)"/>
    <property type="match status" value="1"/>
</dbReference>
<dbReference type="RefSeq" id="XP_018042713.1">
    <property type="nucleotide sequence ID" value="XM_018176194.1"/>
</dbReference>
<dbReference type="CDD" id="cd04301">
    <property type="entry name" value="NAT_SF"/>
    <property type="match status" value="1"/>
</dbReference>
<dbReference type="InterPro" id="IPR050276">
    <property type="entry name" value="MshD_Acetyltransferase"/>
</dbReference>
<name>A0A177CZ48_9PLEO</name>
<keyword evidence="3" id="KW-1185">Reference proteome</keyword>
<dbReference type="PANTHER" id="PTHR43617">
    <property type="entry name" value="L-AMINO ACID N-ACETYLTRANSFERASE"/>
    <property type="match status" value="1"/>
</dbReference>
<dbReference type="Gene3D" id="3.40.630.30">
    <property type="match status" value="1"/>
</dbReference>
<evidence type="ECO:0000313" key="2">
    <source>
        <dbReference type="EMBL" id="OAG12348.1"/>
    </source>
</evidence>
<protein>
    <submittedName>
        <fullName evidence="2">Acyl-CoA N-acyltransferase</fullName>
    </submittedName>
</protein>
<dbReference type="GO" id="GO:0016747">
    <property type="term" value="F:acyltransferase activity, transferring groups other than amino-acyl groups"/>
    <property type="evidence" value="ECO:0007669"/>
    <property type="project" value="InterPro"/>
</dbReference>
<evidence type="ECO:0000313" key="3">
    <source>
        <dbReference type="Proteomes" id="UP000077069"/>
    </source>
</evidence>
<organism evidence="2 3">
    <name type="scientific">Paraphaeosphaeria sporulosa</name>
    <dbReference type="NCBI Taxonomy" id="1460663"/>
    <lineage>
        <taxon>Eukaryota</taxon>
        <taxon>Fungi</taxon>
        <taxon>Dikarya</taxon>
        <taxon>Ascomycota</taxon>
        <taxon>Pezizomycotina</taxon>
        <taxon>Dothideomycetes</taxon>
        <taxon>Pleosporomycetidae</taxon>
        <taxon>Pleosporales</taxon>
        <taxon>Massarineae</taxon>
        <taxon>Didymosphaeriaceae</taxon>
        <taxon>Paraphaeosphaeria</taxon>
    </lineage>
</organism>
<keyword evidence="2" id="KW-0012">Acyltransferase</keyword>
<reference evidence="2 3" key="1">
    <citation type="submission" date="2016-05" db="EMBL/GenBank/DDBJ databases">
        <title>Comparative analysis of secretome profiles of manganese(II)-oxidizing ascomycete fungi.</title>
        <authorList>
            <consortium name="DOE Joint Genome Institute"/>
            <person name="Zeiner C.A."/>
            <person name="Purvine S.O."/>
            <person name="Zink E.M."/>
            <person name="Wu S."/>
            <person name="Pasa-Tolic L."/>
            <person name="Chaput D.L."/>
            <person name="Haridas S."/>
            <person name="Grigoriev I.V."/>
            <person name="Santelli C.M."/>
            <person name="Hansel C.M."/>
        </authorList>
    </citation>
    <scope>NUCLEOTIDE SEQUENCE [LARGE SCALE GENOMIC DNA]</scope>
    <source>
        <strain evidence="2 3">AP3s5-JAC2a</strain>
    </source>
</reference>
<dbReference type="InterPro" id="IPR016181">
    <property type="entry name" value="Acyl_CoA_acyltransferase"/>
</dbReference>